<keyword evidence="5" id="KW-1185">Reference proteome</keyword>
<comment type="caution">
    <text evidence="4">The sequence shown here is derived from an EMBL/GenBank/DDBJ whole genome shotgun (WGS) entry which is preliminary data.</text>
</comment>
<feature type="domain" description="N-acetyltransferase" evidence="3">
    <location>
        <begin position="1"/>
        <end position="141"/>
    </location>
</feature>
<dbReference type="CDD" id="cd04301">
    <property type="entry name" value="NAT_SF"/>
    <property type="match status" value="1"/>
</dbReference>
<proteinExistence type="predicted"/>
<dbReference type="SUPFAM" id="SSF55729">
    <property type="entry name" value="Acyl-CoA N-acyltransferases (Nat)"/>
    <property type="match status" value="1"/>
</dbReference>
<keyword evidence="2" id="KW-0012">Acyltransferase</keyword>
<dbReference type="PROSITE" id="PS51186">
    <property type="entry name" value="GNAT"/>
    <property type="match status" value="1"/>
</dbReference>
<accession>A0A7X2T088</accession>
<evidence type="ECO:0000313" key="5">
    <source>
        <dbReference type="Proteomes" id="UP000460287"/>
    </source>
</evidence>
<dbReference type="RefSeq" id="WP_154530234.1">
    <property type="nucleotide sequence ID" value="NZ_JAXFSD010000013.1"/>
</dbReference>
<keyword evidence="1 4" id="KW-0808">Transferase</keyword>
<dbReference type="Pfam" id="PF00583">
    <property type="entry name" value="Acetyltransf_1"/>
    <property type="match status" value="1"/>
</dbReference>
<dbReference type="InterPro" id="IPR000182">
    <property type="entry name" value="GNAT_dom"/>
</dbReference>
<dbReference type="GO" id="GO:0008080">
    <property type="term" value="F:N-acetyltransferase activity"/>
    <property type="evidence" value="ECO:0007669"/>
    <property type="project" value="TreeGrafter"/>
</dbReference>
<dbReference type="AlphaFoldDB" id="A0A7X2T088"/>
<dbReference type="PANTHER" id="PTHR10545:SF29">
    <property type="entry name" value="GH14572P-RELATED"/>
    <property type="match status" value="1"/>
</dbReference>
<evidence type="ECO:0000313" key="4">
    <source>
        <dbReference type="EMBL" id="MSR90346.1"/>
    </source>
</evidence>
<gene>
    <name evidence="4" type="ORF">FYJ33_02685</name>
</gene>
<dbReference type="EMBL" id="VULX01000002">
    <property type="protein sequence ID" value="MSR90346.1"/>
    <property type="molecule type" value="Genomic_DNA"/>
</dbReference>
<dbReference type="PANTHER" id="PTHR10545">
    <property type="entry name" value="DIAMINE N-ACETYLTRANSFERASE"/>
    <property type="match status" value="1"/>
</dbReference>
<evidence type="ECO:0000256" key="1">
    <source>
        <dbReference type="ARBA" id="ARBA00022679"/>
    </source>
</evidence>
<protein>
    <submittedName>
        <fullName evidence="4">GNAT family N-acetyltransferase</fullName>
    </submittedName>
</protein>
<dbReference type="InterPro" id="IPR051016">
    <property type="entry name" value="Diverse_Substrate_AcTransf"/>
</dbReference>
<organism evidence="4 5">
    <name type="scientific">Inconstantimicrobium porci</name>
    <dbReference type="NCBI Taxonomy" id="2652291"/>
    <lineage>
        <taxon>Bacteria</taxon>
        <taxon>Bacillati</taxon>
        <taxon>Bacillota</taxon>
        <taxon>Clostridia</taxon>
        <taxon>Eubacteriales</taxon>
        <taxon>Clostridiaceae</taxon>
        <taxon>Inconstantimicrobium</taxon>
    </lineage>
</organism>
<dbReference type="Proteomes" id="UP000460287">
    <property type="component" value="Unassembled WGS sequence"/>
</dbReference>
<dbReference type="InterPro" id="IPR016181">
    <property type="entry name" value="Acyl_CoA_acyltransferase"/>
</dbReference>
<evidence type="ECO:0000259" key="3">
    <source>
        <dbReference type="PROSITE" id="PS51186"/>
    </source>
</evidence>
<dbReference type="Gene3D" id="3.40.630.30">
    <property type="match status" value="1"/>
</dbReference>
<evidence type="ECO:0000256" key="2">
    <source>
        <dbReference type="ARBA" id="ARBA00023315"/>
    </source>
</evidence>
<reference evidence="4 5" key="1">
    <citation type="submission" date="2019-08" db="EMBL/GenBank/DDBJ databases">
        <title>In-depth cultivation of the pig gut microbiome towards novel bacterial diversity and tailored functional studies.</title>
        <authorList>
            <person name="Wylensek D."/>
            <person name="Hitch T.C.A."/>
            <person name="Clavel T."/>
        </authorList>
    </citation>
    <scope>NUCLEOTIDE SEQUENCE [LARGE SCALE GENOMIC DNA]</scope>
    <source>
        <strain evidence="4 5">WCA-383-APC-5B</strain>
    </source>
</reference>
<sequence>MIEKLRSEDINELLELYKELMQYSNTEEQAKKIYNEMLKDDKYLVLVAKEKGKIVGSALAVCCMLLGYEGRNFLVIEDVIVKSEFRDLGIGSKLMKSIDEFAMKSNCGYSILVSKAYMKKAHEFYENLGFTEDVRGFKKYY</sequence>
<name>A0A7X2T088_9CLOT</name>